<dbReference type="InterPro" id="IPR013149">
    <property type="entry name" value="ADH-like_C"/>
</dbReference>
<dbReference type="GO" id="GO:0004022">
    <property type="term" value="F:alcohol dehydrogenase (NAD+) activity"/>
    <property type="evidence" value="ECO:0007669"/>
    <property type="project" value="UniProtKB-EC"/>
</dbReference>
<dbReference type="InParanoid" id="B9TF54"/>
<dbReference type="Gene3D" id="3.40.50.720">
    <property type="entry name" value="NAD(P)-binding Rossmann-like Domain"/>
    <property type="match status" value="1"/>
</dbReference>
<dbReference type="Pfam" id="PF00107">
    <property type="entry name" value="ADH_zinc_N"/>
    <property type="match status" value="1"/>
</dbReference>
<sequence length="351" mass="36783">APLINESGGFFMRRYEIDTPGSIDGLNLHERPMPTPGANEVVVRVRANSLNAHDLMVLNNAPMTPGRVGLVPLSDGAGEIAAVGAGVKQWRNGDRVVAIFRQNWLAGDIPEGADFDLGGGLDGMAAEYVVLSEEGVLRIPDALSFAEAATLPCAGVTAWNALMSAQLQPGASVLIQGTGGVSLLALQFAKAMGLRVVAITSSAEKMALLQNLGADSVINYREQPDWSGAVREASNGGVDLVVEVGGLATLPISIGSLRYGGRISIVGLLSGFPQSDGAALFGAMFARAATLHPVMVGSRADFADMLRAIEINALHPVIDARRFAFSELPEALHYFARSGHIGKVVVDYDIA</sequence>
<dbReference type="SMART" id="SM00829">
    <property type="entry name" value="PKS_ER"/>
    <property type="match status" value="1"/>
</dbReference>
<keyword evidence="3" id="KW-1185">Reference proteome</keyword>
<dbReference type="SUPFAM" id="SSF51735">
    <property type="entry name" value="NAD(P)-binding Rossmann-fold domains"/>
    <property type="match status" value="1"/>
</dbReference>
<dbReference type="InterPro" id="IPR020843">
    <property type="entry name" value="ER"/>
</dbReference>
<evidence type="ECO:0000313" key="3">
    <source>
        <dbReference type="Proteomes" id="UP000008311"/>
    </source>
</evidence>
<dbReference type="SUPFAM" id="SSF50129">
    <property type="entry name" value="GroES-like"/>
    <property type="match status" value="1"/>
</dbReference>
<protein>
    <submittedName>
        <fullName evidence="2">Alcohol dehydrogenase, putative</fullName>
        <ecNumber evidence="2">1.1.1.1</ecNumber>
    </submittedName>
</protein>
<dbReference type="Proteomes" id="UP000008311">
    <property type="component" value="Unassembled WGS sequence"/>
</dbReference>
<dbReference type="InterPro" id="IPR052711">
    <property type="entry name" value="Zinc_ADH-like"/>
</dbReference>
<proteinExistence type="predicted"/>
<dbReference type="InterPro" id="IPR036291">
    <property type="entry name" value="NAD(P)-bd_dom_sf"/>
</dbReference>
<reference evidence="3" key="1">
    <citation type="journal article" date="2010" name="Nat. Biotechnol.">
        <title>Draft genome sequence of the oilseed species Ricinus communis.</title>
        <authorList>
            <person name="Chan A.P."/>
            <person name="Crabtree J."/>
            <person name="Zhao Q."/>
            <person name="Lorenzi H."/>
            <person name="Orvis J."/>
            <person name="Puiu D."/>
            <person name="Melake-Berhan A."/>
            <person name="Jones K.M."/>
            <person name="Redman J."/>
            <person name="Chen G."/>
            <person name="Cahoon E.B."/>
            <person name="Gedil M."/>
            <person name="Stanke M."/>
            <person name="Haas B.J."/>
            <person name="Wortman J.R."/>
            <person name="Fraser-Liggett C.M."/>
            <person name="Ravel J."/>
            <person name="Rabinowicz P.D."/>
        </authorList>
    </citation>
    <scope>NUCLEOTIDE SEQUENCE [LARGE SCALE GENOMIC DNA]</scope>
    <source>
        <strain evidence="3">cv. Hale</strain>
    </source>
</reference>
<name>B9TF54_RICCO</name>
<keyword evidence="2" id="KW-0560">Oxidoreductase</keyword>
<dbReference type="eggNOG" id="KOG1198">
    <property type="taxonomic scope" value="Eukaryota"/>
</dbReference>
<evidence type="ECO:0000313" key="2">
    <source>
        <dbReference type="EMBL" id="EEF25510.1"/>
    </source>
</evidence>
<dbReference type="STRING" id="3988.B9TF54"/>
<dbReference type="Gene3D" id="3.90.180.10">
    <property type="entry name" value="Medium-chain alcohol dehydrogenases, catalytic domain"/>
    <property type="match status" value="1"/>
</dbReference>
<feature type="non-terminal residue" evidence="2">
    <location>
        <position position="1"/>
    </location>
</feature>
<dbReference type="EC" id="1.1.1.1" evidence="2"/>
<evidence type="ECO:0000259" key="1">
    <source>
        <dbReference type="SMART" id="SM00829"/>
    </source>
</evidence>
<dbReference type="InterPro" id="IPR011032">
    <property type="entry name" value="GroES-like_sf"/>
</dbReference>
<dbReference type="AlphaFoldDB" id="B9TF54"/>
<dbReference type="InterPro" id="IPR013154">
    <property type="entry name" value="ADH-like_N"/>
</dbReference>
<dbReference type="EMBL" id="EQ979515">
    <property type="protein sequence ID" value="EEF25510.1"/>
    <property type="molecule type" value="Genomic_DNA"/>
</dbReference>
<organism evidence="2 3">
    <name type="scientific">Ricinus communis</name>
    <name type="common">Castor bean</name>
    <dbReference type="NCBI Taxonomy" id="3988"/>
    <lineage>
        <taxon>Eukaryota</taxon>
        <taxon>Viridiplantae</taxon>
        <taxon>Streptophyta</taxon>
        <taxon>Embryophyta</taxon>
        <taxon>Tracheophyta</taxon>
        <taxon>Spermatophyta</taxon>
        <taxon>Magnoliopsida</taxon>
        <taxon>eudicotyledons</taxon>
        <taxon>Gunneridae</taxon>
        <taxon>Pentapetalae</taxon>
        <taxon>rosids</taxon>
        <taxon>fabids</taxon>
        <taxon>Malpighiales</taxon>
        <taxon>Euphorbiaceae</taxon>
        <taxon>Acalyphoideae</taxon>
        <taxon>Acalypheae</taxon>
        <taxon>Ricinus</taxon>
    </lineage>
</organism>
<dbReference type="Pfam" id="PF08240">
    <property type="entry name" value="ADH_N"/>
    <property type="match status" value="1"/>
</dbReference>
<feature type="domain" description="Enoyl reductase (ER)" evidence="1">
    <location>
        <begin position="21"/>
        <end position="346"/>
    </location>
</feature>
<accession>B9TF54</accession>
<dbReference type="PANTHER" id="PTHR45033">
    <property type="match status" value="1"/>
</dbReference>
<dbReference type="CDD" id="cd08276">
    <property type="entry name" value="MDR7"/>
    <property type="match status" value="1"/>
</dbReference>
<dbReference type="PANTHER" id="PTHR45033:SF2">
    <property type="entry name" value="ZINC-TYPE ALCOHOL DEHYDROGENASE-LIKE PROTEIN C1773.06C"/>
    <property type="match status" value="1"/>
</dbReference>
<gene>
    <name evidence="2" type="ORF">RCOM_1793040</name>
</gene>